<proteinExistence type="predicted"/>
<accession>A0ABT3B6E5</accession>
<keyword evidence="1" id="KW-1133">Transmembrane helix</keyword>
<keyword evidence="1" id="KW-0812">Transmembrane</keyword>
<dbReference type="Proteomes" id="UP001526143">
    <property type="component" value="Unassembled WGS sequence"/>
</dbReference>
<reference evidence="2 3" key="1">
    <citation type="submission" date="2022-10" db="EMBL/GenBank/DDBJ databases">
        <title>Identification of biosynthetic pathway for the production of the potent trypsin inhibitor radiosumin.</title>
        <authorList>
            <person name="Fewer D.P."/>
            <person name="Delbaje E."/>
            <person name="Ouyang X."/>
            <person name="Agostino P.D."/>
            <person name="Wahlsten M."/>
            <person name="Jokela J."/>
            <person name="Permi P."/>
            <person name="Haapaniemi E."/>
            <person name="Koistinen H."/>
        </authorList>
    </citation>
    <scope>NUCLEOTIDE SEQUENCE [LARGE SCALE GENOMIC DNA]</scope>
    <source>
        <strain evidence="2 3">NIES-515</strain>
    </source>
</reference>
<feature type="transmembrane region" description="Helical" evidence="1">
    <location>
        <begin position="69"/>
        <end position="97"/>
    </location>
</feature>
<dbReference type="Pfam" id="PF11282">
    <property type="entry name" value="DUF3082"/>
    <property type="match status" value="1"/>
</dbReference>
<sequence>MSDPNLIQQPETEKNSATPLRCFTGSMISGGLAIAVYSLLNAIASSFANNPIHSQNQLTIRIASAVRTLVLGVVTLGTGIFAIVALGLFALGVQLLLQQLRQKS</sequence>
<name>A0ABT3B6E5_9CYAN</name>
<gene>
    <name evidence="2" type="ORF">OGM63_26205</name>
</gene>
<keyword evidence="1" id="KW-0472">Membrane</keyword>
<protein>
    <submittedName>
        <fullName evidence="2">DUF3082 domain-containing protein</fullName>
    </submittedName>
</protein>
<dbReference type="RefSeq" id="WP_263748646.1">
    <property type="nucleotide sequence ID" value="NZ_JAOWRF010000370.1"/>
</dbReference>
<comment type="caution">
    <text evidence="2">The sequence shown here is derived from an EMBL/GenBank/DDBJ whole genome shotgun (WGS) entry which is preliminary data.</text>
</comment>
<keyword evidence="3" id="KW-1185">Reference proteome</keyword>
<dbReference type="PANTHER" id="PTHR35733">
    <property type="entry name" value="OS02G0307800 PROTEIN"/>
    <property type="match status" value="1"/>
</dbReference>
<evidence type="ECO:0000313" key="3">
    <source>
        <dbReference type="Proteomes" id="UP001526143"/>
    </source>
</evidence>
<evidence type="ECO:0000313" key="2">
    <source>
        <dbReference type="EMBL" id="MCV3216957.1"/>
    </source>
</evidence>
<dbReference type="EMBL" id="JAOWRF010000370">
    <property type="protein sequence ID" value="MCV3216957.1"/>
    <property type="molecule type" value="Genomic_DNA"/>
</dbReference>
<feature type="transmembrane region" description="Helical" evidence="1">
    <location>
        <begin position="27"/>
        <end position="48"/>
    </location>
</feature>
<dbReference type="InterPro" id="IPR021434">
    <property type="entry name" value="DUF3082"/>
</dbReference>
<evidence type="ECO:0000256" key="1">
    <source>
        <dbReference type="SAM" id="Phobius"/>
    </source>
</evidence>
<organism evidence="2 3">
    <name type="scientific">Plectonema radiosum NIES-515</name>
    <dbReference type="NCBI Taxonomy" id="2986073"/>
    <lineage>
        <taxon>Bacteria</taxon>
        <taxon>Bacillati</taxon>
        <taxon>Cyanobacteriota</taxon>
        <taxon>Cyanophyceae</taxon>
        <taxon>Oscillatoriophycideae</taxon>
        <taxon>Oscillatoriales</taxon>
        <taxon>Microcoleaceae</taxon>
        <taxon>Plectonema</taxon>
    </lineage>
</organism>
<dbReference type="PANTHER" id="PTHR35733:SF1">
    <property type="entry name" value="OS02G0307800 PROTEIN"/>
    <property type="match status" value="1"/>
</dbReference>